<comment type="caution">
    <text evidence="9">The sequence shown here is derived from an EMBL/GenBank/DDBJ whole genome shotgun (WGS) entry which is preliminary data.</text>
</comment>
<protein>
    <recommendedName>
        <fullName evidence="11">Outer membrane protein</fullName>
    </recommendedName>
</protein>
<organism evidence="9 10">
    <name type="scientific">Bacteroides graminisolvens DSM 19988 = JCM 15093</name>
    <dbReference type="NCBI Taxonomy" id="1121097"/>
    <lineage>
        <taxon>Bacteria</taxon>
        <taxon>Pseudomonadati</taxon>
        <taxon>Bacteroidota</taxon>
        <taxon>Bacteroidia</taxon>
        <taxon>Bacteroidales</taxon>
        <taxon>Bacteroidaceae</taxon>
        <taxon>Bacteroides</taxon>
    </lineage>
</organism>
<dbReference type="Pfam" id="PF14322">
    <property type="entry name" value="SusD-like_3"/>
    <property type="match status" value="1"/>
</dbReference>
<dbReference type="PROSITE" id="PS51257">
    <property type="entry name" value="PROKAR_LIPOPROTEIN"/>
    <property type="match status" value="1"/>
</dbReference>
<sequence length="512" mass="58953">MKKMKRNNIGKIILGGAITLAVASCSLDFDPISDYSDVTEGISETGKEVVFKDKKSVEEHLKLLYTELRNQEWYIDKMLMAESHSDNAYAGAFNAEVLPYEDNSLDATNSVLERDWNRYLSQIGLANKLVIYADSVADKSLSDAEVKSYQAQGMIFRSLIYFDMVRLWGNIPVVTKVAPNITSENFDEVYPLYFPLQTPEIDTYKQIESDLLFAVQNAPDYNPADKRVMTKTVARALLAKLYAEKPLRDYEKVIKYADDVAKDGPQLVDDFSVLFGMKKDEKGNYIDAKARNTSESLLEAQFVAGDNNWCYMMFGRNLLNWDENFSWNKWVTPSRDLIKLYESEGDVERFQESIVYYECGWSLYYPKDHYPFMYKCRSSQSSIIWMRYADILLLKAEGLIMRSSPDLTAAANIIDEIRTKRKLPKLPASIKGNKEDMLNALLKERRMELAFEGQRWFDLVRLDKVESVMNAVYSKDSGRRARQEAFTENSYRLPIPLRVLQANSNMVQNKGY</sequence>
<dbReference type="InterPro" id="IPR011990">
    <property type="entry name" value="TPR-like_helical_dom_sf"/>
</dbReference>
<dbReference type="Gene3D" id="1.25.40.390">
    <property type="match status" value="1"/>
</dbReference>
<keyword evidence="3 6" id="KW-0732">Signal</keyword>
<evidence type="ECO:0000256" key="6">
    <source>
        <dbReference type="SAM" id="SignalP"/>
    </source>
</evidence>
<dbReference type="AlphaFoldDB" id="A0A069CYW0"/>
<feature type="domain" description="RagB/SusD" evidence="7">
    <location>
        <begin position="379"/>
        <end position="512"/>
    </location>
</feature>
<keyword evidence="10" id="KW-1185">Reference proteome</keyword>
<proteinExistence type="inferred from homology"/>
<evidence type="ECO:0000259" key="7">
    <source>
        <dbReference type="Pfam" id="PF07980"/>
    </source>
</evidence>
<evidence type="ECO:0000256" key="3">
    <source>
        <dbReference type="ARBA" id="ARBA00022729"/>
    </source>
</evidence>
<evidence type="ECO:0000313" key="9">
    <source>
        <dbReference type="EMBL" id="GAK35236.1"/>
    </source>
</evidence>
<evidence type="ECO:0000256" key="1">
    <source>
        <dbReference type="ARBA" id="ARBA00004442"/>
    </source>
</evidence>
<reference evidence="9 10" key="1">
    <citation type="journal article" date="2015" name="Microbes Environ.">
        <title>Distribution and evolution of nitrogen fixation genes in the phylum bacteroidetes.</title>
        <authorList>
            <person name="Inoue J."/>
            <person name="Oshima K."/>
            <person name="Suda W."/>
            <person name="Sakamoto M."/>
            <person name="Iino T."/>
            <person name="Noda S."/>
            <person name="Hongoh Y."/>
            <person name="Hattori M."/>
            <person name="Ohkuma M."/>
        </authorList>
    </citation>
    <scope>NUCLEOTIDE SEQUENCE [LARGE SCALE GENOMIC DNA]</scope>
    <source>
        <strain evidence="9 10">JCM 15093</strain>
    </source>
</reference>
<dbReference type="eggNOG" id="COG0702">
    <property type="taxonomic scope" value="Bacteria"/>
</dbReference>
<feature type="signal peptide" evidence="6">
    <location>
        <begin position="1"/>
        <end position="23"/>
    </location>
</feature>
<dbReference type="InterPro" id="IPR012944">
    <property type="entry name" value="SusD_RagB_dom"/>
</dbReference>
<evidence type="ECO:0008006" key="11">
    <source>
        <dbReference type="Google" id="ProtNLM"/>
    </source>
</evidence>
<name>A0A069CYW0_9BACE</name>
<dbReference type="GO" id="GO:0009279">
    <property type="term" value="C:cell outer membrane"/>
    <property type="evidence" value="ECO:0007669"/>
    <property type="project" value="UniProtKB-SubCell"/>
</dbReference>
<feature type="chain" id="PRO_5001659774" description="Outer membrane protein" evidence="6">
    <location>
        <begin position="24"/>
        <end position="512"/>
    </location>
</feature>
<keyword evidence="5" id="KW-0998">Cell outer membrane</keyword>
<feature type="domain" description="SusD-like N-terminal" evidence="8">
    <location>
        <begin position="48"/>
        <end position="242"/>
    </location>
</feature>
<dbReference type="InterPro" id="IPR033985">
    <property type="entry name" value="SusD-like_N"/>
</dbReference>
<evidence type="ECO:0000256" key="5">
    <source>
        <dbReference type="ARBA" id="ARBA00023237"/>
    </source>
</evidence>
<gene>
    <name evidence="9" type="ORF">JCM15093_316</name>
</gene>
<dbReference type="Pfam" id="PF07980">
    <property type="entry name" value="SusD_RagB"/>
    <property type="match status" value="1"/>
</dbReference>
<keyword evidence="4" id="KW-0472">Membrane</keyword>
<accession>A0A069CYW0</accession>
<dbReference type="EMBL" id="BAJS01000001">
    <property type="protein sequence ID" value="GAK35236.1"/>
    <property type="molecule type" value="Genomic_DNA"/>
</dbReference>
<evidence type="ECO:0000259" key="8">
    <source>
        <dbReference type="Pfam" id="PF14322"/>
    </source>
</evidence>
<dbReference type="SUPFAM" id="SSF48452">
    <property type="entry name" value="TPR-like"/>
    <property type="match status" value="1"/>
</dbReference>
<dbReference type="Proteomes" id="UP000027601">
    <property type="component" value="Unassembled WGS sequence"/>
</dbReference>
<comment type="similarity">
    <text evidence="2">Belongs to the SusD family.</text>
</comment>
<comment type="subcellular location">
    <subcellularLocation>
        <location evidence="1">Cell outer membrane</location>
    </subcellularLocation>
</comment>
<evidence type="ECO:0000256" key="2">
    <source>
        <dbReference type="ARBA" id="ARBA00006275"/>
    </source>
</evidence>
<evidence type="ECO:0000256" key="4">
    <source>
        <dbReference type="ARBA" id="ARBA00023136"/>
    </source>
</evidence>
<evidence type="ECO:0000313" key="10">
    <source>
        <dbReference type="Proteomes" id="UP000027601"/>
    </source>
</evidence>
<dbReference type="STRING" id="1121097.GCA_000428125_00243"/>